<evidence type="ECO:0000256" key="1">
    <source>
        <dbReference type="SAM" id="MobiDB-lite"/>
    </source>
</evidence>
<dbReference type="EMBL" id="PSZC01000014">
    <property type="protein sequence ID" value="PPJ36450.1"/>
    <property type="molecule type" value="Genomic_DNA"/>
</dbReference>
<dbReference type="Pfam" id="PF08378">
    <property type="entry name" value="NERD"/>
    <property type="match status" value="1"/>
</dbReference>
<sequence length="344" mass="37542">MTMLIVNDTPLRPLSEKRAEEWLRSPADGRSRPGVAIADCHVAKPGKSWTQQVDFIVITLHAVLVLEIKGTHPSLTDGCVIADPNDRWRHDLTDIDPVRTRASDRNPLAQALDAAYQLKSLTSKHNPDHPFVHAVVVLVPPTNSTLTLQASAMPRGTAVVLGETGLRSAVDISRRTRPIWTAEQVYSMMNALGFGDLITIGALIGEGFPALDRNHAAWLPPTLAPSPAAAHRPRTEFFQRPTRIPAAQATPQRPRTGAPAGPSRPYLSRTDRRVRQAIAIAIIVSFMLTIWWIIVHFQPNPHRPPEPSRPAPAAFDTRSSTSLRFGGTPYAAASGLSATTRQDA</sequence>
<protein>
    <recommendedName>
        <fullName evidence="3">NERD domain-containing protein</fullName>
    </recommendedName>
</protein>
<gene>
    <name evidence="4" type="ORF">C5E45_20615</name>
</gene>
<accession>A0A2S6AMK3</accession>
<evidence type="ECO:0000256" key="2">
    <source>
        <dbReference type="SAM" id="Phobius"/>
    </source>
</evidence>
<keyword evidence="2" id="KW-1133">Transmembrane helix</keyword>
<name>A0A2S6AMK3_9NOCA</name>
<reference evidence="4 5" key="1">
    <citation type="submission" date="2018-02" db="EMBL/GenBank/DDBJ databases">
        <title>8 Nocardia nova and 1 Nocardia cyriacigeorgica strain used for evolution to TMP-SMX.</title>
        <authorList>
            <person name="Mehta H."/>
            <person name="Weng J."/>
            <person name="Shamoo Y."/>
        </authorList>
    </citation>
    <scope>NUCLEOTIDE SEQUENCE [LARGE SCALE GENOMIC DNA]</scope>
    <source>
        <strain evidence="4 5">MDA3139</strain>
    </source>
</reference>
<keyword evidence="2" id="KW-0472">Membrane</keyword>
<comment type="caution">
    <text evidence="4">The sequence shown here is derived from an EMBL/GenBank/DDBJ whole genome shotgun (WGS) entry which is preliminary data.</text>
</comment>
<proteinExistence type="predicted"/>
<feature type="region of interest" description="Disordered" evidence="1">
    <location>
        <begin position="225"/>
        <end position="268"/>
    </location>
</feature>
<feature type="domain" description="NERD" evidence="3">
    <location>
        <begin position="16"/>
        <end position="138"/>
    </location>
</feature>
<feature type="transmembrane region" description="Helical" evidence="2">
    <location>
        <begin position="277"/>
        <end position="294"/>
    </location>
</feature>
<keyword evidence="2" id="KW-0812">Transmembrane</keyword>
<organism evidence="4 5">
    <name type="scientific">Nocardia nova</name>
    <dbReference type="NCBI Taxonomy" id="37330"/>
    <lineage>
        <taxon>Bacteria</taxon>
        <taxon>Bacillati</taxon>
        <taxon>Actinomycetota</taxon>
        <taxon>Actinomycetes</taxon>
        <taxon>Mycobacteriales</taxon>
        <taxon>Nocardiaceae</taxon>
        <taxon>Nocardia</taxon>
    </lineage>
</organism>
<evidence type="ECO:0000313" key="5">
    <source>
        <dbReference type="Proteomes" id="UP000239874"/>
    </source>
</evidence>
<evidence type="ECO:0000259" key="3">
    <source>
        <dbReference type="Pfam" id="PF08378"/>
    </source>
</evidence>
<dbReference type="Proteomes" id="UP000239874">
    <property type="component" value="Unassembled WGS sequence"/>
</dbReference>
<evidence type="ECO:0000313" key="4">
    <source>
        <dbReference type="EMBL" id="PPJ36450.1"/>
    </source>
</evidence>
<feature type="region of interest" description="Disordered" evidence="1">
    <location>
        <begin position="302"/>
        <end position="344"/>
    </location>
</feature>
<dbReference type="AlphaFoldDB" id="A0A2S6AMK3"/>
<dbReference type="InterPro" id="IPR011528">
    <property type="entry name" value="NERD"/>
</dbReference>